<proteinExistence type="predicted"/>
<reference evidence="2 3" key="1">
    <citation type="journal article" date="2015" name="Genome Biol. Evol.">
        <title>Comparative Genomics of a Bacterivorous Green Alga Reveals Evolutionary Causalities and Consequences of Phago-Mixotrophic Mode of Nutrition.</title>
        <authorList>
            <person name="Burns J.A."/>
            <person name="Paasch A."/>
            <person name="Narechania A."/>
            <person name="Kim E."/>
        </authorList>
    </citation>
    <scope>NUCLEOTIDE SEQUENCE [LARGE SCALE GENOMIC DNA]</scope>
    <source>
        <strain evidence="2 3">PLY_AMNH</strain>
    </source>
</reference>
<accession>A0AAE0L6B3</accession>
<sequence length="134" mass="14295">MTELMSSVPSVLKCVLAAVALAWIQPVISASAVVNISADVGITSILKTGSPEETCVALAYTKDEFESATLTQTSSPADTSIGPFTWSTLDEMTSEIICGFSDGSYEFELVVYLNGPHELLHKSVSLTVHSHITR</sequence>
<dbReference type="AlphaFoldDB" id="A0AAE0L6B3"/>
<feature type="non-terminal residue" evidence="2">
    <location>
        <position position="134"/>
    </location>
</feature>
<dbReference type="Proteomes" id="UP001190700">
    <property type="component" value="Unassembled WGS sequence"/>
</dbReference>
<evidence type="ECO:0000313" key="3">
    <source>
        <dbReference type="Proteomes" id="UP001190700"/>
    </source>
</evidence>
<keyword evidence="3" id="KW-1185">Reference proteome</keyword>
<feature type="signal peptide" evidence="1">
    <location>
        <begin position="1"/>
        <end position="29"/>
    </location>
</feature>
<keyword evidence="1" id="KW-0732">Signal</keyword>
<comment type="caution">
    <text evidence="2">The sequence shown here is derived from an EMBL/GenBank/DDBJ whole genome shotgun (WGS) entry which is preliminary data.</text>
</comment>
<feature type="chain" id="PRO_5042022172" evidence="1">
    <location>
        <begin position="30"/>
        <end position="134"/>
    </location>
</feature>
<evidence type="ECO:0000313" key="2">
    <source>
        <dbReference type="EMBL" id="KAK3273320.1"/>
    </source>
</evidence>
<gene>
    <name evidence="2" type="ORF">CYMTET_18431</name>
</gene>
<dbReference type="EMBL" id="LGRX02008529">
    <property type="protein sequence ID" value="KAK3273320.1"/>
    <property type="molecule type" value="Genomic_DNA"/>
</dbReference>
<protein>
    <submittedName>
        <fullName evidence="2">Uncharacterized protein</fullName>
    </submittedName>
</protein>
<organism evidence="2 3">
    <name type="scientific">Cymbomonas tetramitiformis</name>
    <dbReference type="NCBI Taxonomy" id="36881"/>
    <lineage>
        <taxon>Eukaryota</taxon>
        <taxon>Viridiplantae</taxon>
        <taxon>Chlorophyta</taxon>
        <taxon>Pyramimonadophyceae</taxon>
        <taxon>Pyramimonadales</taxon>
        <taxon>Pyramimonadaceae</taxon>
        <taxon>Cymbomonas</taxon>
    </lineage>
</organism>
<evidence type="ECO:0000256" key="1">
    <source>
        <dbReference type="SAM" id="SignalP"/>
    </source>
</evidence>
<name>A0AAE0L6B3_9CHLO</name>